<evidence type="ECO:0000256" key="10">
    <source>
        <dbReference type="HAMAP-Rule" id="MF_01820"/>
    </source>
</evidence>
<dbReference type="GO" id="GO:0005737">
    <property type="term" value="C:cytoplasm"/>
    <property type="evidence" value="ECO:0007669"/>
    <property type="project" value="UniProtKB-SubCell"/>
</dbReference>
<reference evidence="13 15" key="1">
    <citation type="journal article" date="2015" name="Int. J. Syst. Evol. Microbiol.">
        <title>Bacillus glycinifermentans sp. nov., isolated from fermented soybean paste.</title>
        <authorList>
            <person name="Kim S.J."/>
            <person name="Dunlap C.A."/>
            <person name="Kwon S.W."/>
            <person name="Rooney A.P."/>
        </authorList>
    </citation>
    <scope>NUCLEOTIDE SEQUENCE [LARGE SCALE GENOMIC DNA]</scope>
    <source>
        <strain evidence="13 15">GO-13</strain>
    </source>
</reference>
<keyword evidence="6 10" id="KW-0378">Hydrolase</keyword>
<name>A0A0T6BNV2_9BACI</name>
<feature type="binding site" evidence="10">
    <location>
        <position position="288"/>
    </location>
    <ligand>
        <name>Zn(2+)</name>
        <dbReference type="ChEBI" id="CHEBI:29105"/>
    </ligand>
</feature>
<dbReference type="EC" id="3.6.1.-" evidence="10"/>
<dbReference type="SUPFAM" id="SSF52540">
    <property type="entry name" value="P-loop containing nucleoside triphosphate hydrolases"/>
    <property type="match status" value="1"/>
</dbReference>
<comment type="subcellular location">
    <subcellularLocation>
        <location evidence="10">Cytoplasm</location>
    </subcellularLocation>
</comment>
<keyword evidence="1 10" id="KW-0963">Cytoplasm</keyword>
<feature type="binding site" evidence="10">
    <location>
        <position position="286"/>
    </location>
    <ligand>
        <name>Zn(2+)</name>
        <dbReference type="ChEBI" id="CHEBI:29105"/>
    </ligand>
</feature>
<organism evidence="13 15">
    <name type="scientific">Bacillus glycinifermentans</name>
    <dbReference type="NCBI Taxonomy" id="1664069"/>
    <lineage>
        <taxon>Bacteria</taxon>
        <taxon>Bacillati</taxon>
        <taxon>Bacillota</taxon>
        <taxon>Bacilli</taxon>
        <taxon>Bacillales</taxon>
        <taxon>Bacillaceae</taxon>
        <taxon>Bacillus</taxon>
    </lineage>
</organism>
<dbReference type="Gene3D" id="3.40.50.300">
    <property type="entry name" value="P-loop containing nucleotide triphosphate hydrolases"/>
    <property type="match status" value="1"/>
</dbReference>
<protein>
    <recommendedName>
        <fullName evidence="10">Small ribosomal subunit biogenesis GTPase RsgA</fullName>
        <ecNumber evidence="10">3.6.1.-</ecNumber>
    </recommendedName>
</protein>
<comment type="cofactor">
    <cofactor evidence="10">
        <name>Zn(2+)</name>
        <dbReference type="ChEBI" id="CHEBI:29105"/>
    </cofactor>
    <text evidence="10">Binds 1 zinc ion per subunit.</text>
</comment>
<dbReference type="Gene3D" id="2.40.50.140">
    <property type="entry name" value="Nucleic acid-binding proteins"/>
    <property type="match status" value="1"/>
</dbReference>
<comment type="subunit">
    <text evidence="10">Monomer. Associates with 30S ribosomal subunit, binds 16S rRNA.</text>
</comment>
<evidence type="ECO:0000256" key="3">
    <source>
        <dbReference type="ARBA" id="ARBA00022723"/>
    </source>
</evidence>
<dbReference type="GO" id="GO:0046872">
    <property type="term" value="F:metal ion binding"/>
    <property type="evidence" value="ECO:0007669"/>
    <property type="project" value="UniProtKB-KW"/>
</dbReference>
<comment type="function">
    <text evidence="10">One of several proteins that assist in the late maturation steps of the functional core of the 30S ribosomal subunit. Helps release RbfA from mature subunits. May play a role in the assembly of ribosomal proteins into the subunit. Circularly permuted GTPase that catalyzes slow GTP hydrolysis, GTPase activity is stimulated by the 30S ribosomal subunit.</text>
</comment>
<dbReference type="HAMAP" id="MF_01820">
    <property type="entry name" value="GTPase_RsgA"/>
    <property type="match status" value="1"/>
</dbReference>
<evidence type="ECO:0000313" key="16">
    <source>
        <dbReference type="Proteomes" id="UP001341297"/>
    </source>
</evidence>
<reference evidence="13" key="2">
    <citation type="submission" date="2015-10" db="EMBL/GenBank/DDBJ databases">
        <authorList>
            <person name="Gilbert D.G."/>
        </authorList>
    </citation>
    <scope>NUCLEOTIDE SEQUENCE</scope>
    <source>
        <strain evidence="13">GO-13</strain>
    </source>
</reference>
<dbReference type="GO" id="GO:0005525">
    <property type="term" value="F:GTP binding"/>
    <property type="evidence" value="ECO:0007669"/>
    <property type="project" value="UniProtKB-UniRule"/>
</dbReference>
<evidence type="ECO:0000313" key="14">
    <source>
        <dbReference type="EMBL" id="MEC0487625.1"/>
    </source>
</evidence>
<evidence type="ECO:0000256" key="7">
    <source>
        <dbReference type="ARBA" id="ARBA00022833"/>
    </source>
</evidence>
<accession>A0A0T6BNV2</accession>
<keyword evidence="2 10" id="KW-0690">Ribosome biogenesis</keyword>
<keyword evidence="8 10" id="KW-0694">RNA-binding</keyword>
<dbReference type="PROSITE" id="PS50936">
    <property type="entry name" value="ENGC_GTPASE"/>
    <property type="match status" value="1"/>
</dbReference>
<evidence type="ECO:0000256" key="6">
    <source>
        <dbReference type="ARBA" id="ARBA00022801"/>
    </source>
</evidence>
<dbReference type="PROSITE" id="PS51721">
    <property type="entry name" value="G_CP"/>
    <property type="match status" value="1"/>
</dbReference>
<comment type="caution">
    <text evidence="13">The sequence shown here is derived from an EMBL/GenBank/DDBJ whole genome shotgun (WGS) entry which is preliminary data.</text>
</comment>
<dbReference type="CDD" id="cd01854">
    <property type="entry name" value="YjeQ_EngC"/>
    <property type="match status" value="1"/>
</dbReference>
<keyword evidence="7 10" id="KW-0862">Zinc</keyword>
<evidence type="ECO:0000313" key="13">
    <source>
        <dbReference type="EMBL" id="KRT93327.1"/>
    </source>
</evidence>
<feature type="binding site" evidence="10">
    <location>
        <begin position="200"/>
        <end position="208"/>
    </location>
    <ligand>
        <name>GTP</name>
        <dbReference type="ChEBI" id="CHEBI:37565"/>
    </ligand>
</feature>
<dbReference type="RefSeq" id="WP_048353365.1">
    <property type="nucleotide sequence ID" value="NZ_CP023481.1"/>
</dbReference>
<evidence type="ECO:0000256" key="9">
    <source>
        <dbReference type="ARBA" id="ARBA00023134"/>
    </source>
</evidence>
<feature type="binding site" evidence="10">
    <location>
        <position position="281"/>
    </location>
    <ligand>
        <name>Zn(2+)</name>
        <dbReference type="ChEBI" id="CHEBI:29105"/>
    </ligand>
</feature>
<evidence type="ECO:0000256" key="5">
    <source>
        <dbReference type="ARBA" id="ARBA00022741"/>
    </source>
</evidence>
<dbReference type="NCBIfam" id="TIGR00157">
    <property type="entry name" value="ribosome small subunit-dependent GTPase A"/>
    <property type="match status" value="1"/>
</dbReference>
<evidence type="ECO:0000256" key="4">
    <source>
        <dbReference type="ARBA" id="ARBA00022730"/>
    </source>
</evidence>
<feature type="binding site" evidence="10">
    <location>
        <position position="294"/>
    </location>
    <ligand>
        <name>Zn(2+)</name>
        <dbReference type="ChEBI" id="CHEBI:29105"/>
    </ligand>
</feature>
<dbReference type="SUPFAM" id="SSF50249">
    <property type="entry name" value="Nucleic acid-binding proteins"/>
    <property type="match status" value="1"/>
</dbReference>
<feature type="domain" description="EngC GTPase" evidence="11">
    <location>
        <begin position="109"/>
        <end position="256"/>
    </location>
</feature>
<dbReference type="InterPro" id="IPR012340">
    <property type="entry name" value="NA-bd_OB-fold"/>
</dbReference>
<gene>
    <name evidence="10 14" type="primary">rsgA</name>
    <name evidence="13" type="ORF">AB447_219820</name>
    <name evidence="14" type="ORF">P8828_23040</name>
</gene>
<reference evidence="14 16" key="3">
    <citation type="submission" date="2023-03" db="EMBL/GenBank/DDBJ databases">
        <title>Agriculturally important microbes genome sequencing.</title>
        <authorList>
            <person name="Dunlap C."/>
        </authorList>
    </citation>
    <scope>NUCLEOTIDE SEQUENCE [LARGE SCALE GENOMIC DNA]</scope>
    <source>
        <strain evidence="14 16">CBP-3203</strain>
    </source>
</reference>
<evidence type="ECO:0000256" key="1">
    <source>
        <dbReference type="ARBA" id="ARBA00022490"/>
    </source>
</evidence>
<sequence length="351" mass="39650">MNLSKLGVNYISDRLKDTKESGLVLGRVALPHKRLYRVFTGQGEWLAEISGRLRFEAETSGDFPAVGDWVYMRPREDEKKGTIVDIVPRFSQISRKAPGDPAVEQITAANVNTIFLVNALNRDFNIRRIERYLSLAWESGANPVIVLSKADIGDRIEEKVRQAESVAFGVPIHVISAHEGMGMDELRSYVREGETAALLGSSGAGKSTMMNFFLNENRQAVQEVREGDDRGRHTTTHRELFMIPDGGVLIDTPGMRAIELWESEEGFQQSFADVEELAQACKFTDCSHHQEPGCAVQAAILAGDLDHSRLKSYLKLKKELEYLARKKDKRAMIQDKNRWKQISKSMRKKRR</sequence>
<dbReference type="GO" id="GO:0003924">
    <property type="term" value="F:GTPase activity"/>
    <property type="evidence" value="ECO:0007669"/>
    <property type="project" value="UniProtKB-UniRule"/>
</dbReference>
<evidence type="ECO:0000259" key="12">
    <source>
        <dbReference type="PROSITE" id="PS51721"/>
    </source>
</evidence>
<evidence type="ECO:0000313" key="15">
    <source>
        <dbReference type="Proteomes" id="UP000036168"/>
    </source>
</evidence>
<keyword evidence="4 10" id="KW-0699">rRNA-binding</keyword>
<keyword evidence="16" id="KW-1185">Reference proteome</keyword>
<dbReference type="InterPro" id="IPR004881">
    <property type="entry name" value="Ribosome_biogen_GTPase_RsgA"/>
</dbReference>
<feature type="domain" description="CP-type G" evidence="12">
    <location>
        <begin position="103"/>
        <end position="258"/>
    </location>
</feature>
<keyword evidence="9 10" id="KW-0342">GTP-binding</keyword>
<proteinExistence type="inferred from homology"/>
<evidence type="ECO:0000256" key="8">
    <source>
        <dbReference type="ARBA" id="ARBA00022884"/>
    </source>
</evidence>
<dbReference type="Proteomes" id="UP001341297">
    <property type="component" value="Unassembled WGS sequence"/>
</dbReference>
<feature type="binding site" evidence="10">
    <location>
        <begin position="148"/>
        <end position="151"/>
    </location>
    <ligand>
        <name>GTP</name>
        <dbReference type="ChEBI" id="CHEBI:37565"/>
    </ligand>
</feature>
<dbReference type="GO" id="GO:0042274">
    <property type="term" value="P:ribosomal small subunit biogenesis"/>
    <property type="evidence" value="ECO:0007669"/>
    <property type="project" value="UniProtKB-UniRule"/>
</dbReference>
<dbReference type="InterPro" id="IPR010914">
    <property type="entry name" value="RsgA_GTPase_dom"/>
</dbReference>
<evidence type="ECO:0000256" key="2">
    <source>
        <dbReference type="ARBA" id="ARBA00022517"/>
    </source>
</evidence>
<keyword evidence="5 10" id="KW-0547">Nucleotide-binding</keyword>
<dbReference type="EMBL" id="LECW02000022">
    <property type="protein sequence ID" value="KRT93327.1"/>
    <property type="molecule type" value="Genomic_DNA"/>
</dbReference>
<dbReference type="AlphaFoldDB" id="A0A0T6BNV2"/>
<dbReference type="GO" id="GO:0019843">
    <property type="term" value="F:rRNA binding"/>
    <property type="evidence" value="ECO:0007669"/>
    <property type="project" value="UniProtKB-KW"/>
</dbReference>
<comment type="similarity">
    <text evidence="10">Belongs to the TRAFAC class YlqF/YawG GTPase family. RsgA subfamily.</text>
</comment>
<dbReference type="EMBL" id="JARRTL010000034">
    <property type="protein sequence ID" value="MEC0487625.1"/>
    <property type="molecule type" value="Genomic_DNA"/>
</dbReference>
<dbReference type="PANTHER" id="PTHR32120:SF10">
    <property type="entry name" value="SMALL RIBOSOMAL SUBUNIT BIOGENESIS GTPASE RSGA"/>
    <property type="match status" value="1"/>
</dbReference>
<dbReference type="STRING" id="1664069.BGLY_1199"/>
<evidence type="ECO:0000259" key="11">
    <source>
        <dbReference type="PROSITE" id="PS50936"/>
    </source>
</evidence>
<dbReference type="Proteomes" id="UP000036168">
    <property type="component" value="Unassembled WGS sequence"/>
</dbReference>
<dbReference type="OrthoDB" id="9809485at2"/>
<keyword evidence="3 10" id="KW-0479">Metal-binding</keyword>
<dbReference type="InterPro" id="IPR030378">
    <property type="entry name" value="G_CP_dom"/>
</dbReference>
<dbReference type="InterPro" id="IPR027417">
    <property type="entry name" value="P-loop_NTPase"/>
</dbReference>
<dbReference type="Gene3D" id="1.10.40.50">
    <property type="entry name" value="Probable gtpase engc, domain 3"/>
    <property type="match status" value="1"/>
</dbReference>
<dbReference type="PANTHER" id="PTHR32120">
    <property type="entry name" value="SMALL RIBOSOMAL SUBUNIT BIOGENESIS GTPASE RSGA"/>
    <property type="match status" value="1"/>
</dbReference>
<dbReference type="Pfam" id="PF03193">
    <property type="entry name" value="RsgA_GTPase"/>
    <property type="match status" value="1"/>
</dbReference>